<reference evidence="1" key="2">
    <citation type="submission" date="2021-04" db="EMBL/GenBank/DDBJ databases">
        <authorList>
            <person name="Gilroy R."/>
        </authorList>
    </citation>
    <scope>NUCLEOTIDE SEQUENCE</scope>
    <source>
        <strain evidence="1">6627</strain>
    </source>
</reference>
<name>A0A9D2AAE2_9LACO</name>
<comment type="caution">
    <text evidence="1">The sequence shown here is derived from an EMBL/GenBank/DDBJ whole genome shotgun (WGS) entry which is preliminary data.</text>
</comment>
<dbReference type="InterPro" id="IPR027396">
    <property type="entry name" value="DsrEFH-like"/>
</dbReference>
<dbReference type="SUPFAM" id="SSF75169">
    <property type="entry name" value="DsrEFH-like"/>
    <property type="match status" value="1"/>
</dbReference>
<evidence type="ECO:0000313" key="2">
    <source>
        <dbReference type="Proteomes" id="UP000823963"/>
    </source>
</evidence>
<organism evidence="1 2">
    <name type="scientific">Candidatus Ligilactobacillus excrementigallinarum</name>
    <dbReference type="NCBI Taxonomy" id="2838641"/>
    <lineage>
        <taxon>Bacteria</taxon>
        <taxon>Bacillati</taxon>
        <taxon>Bacillota</taxon>
        <taxon>Bacilli</taxon>
        <taxon>Lactobacillales</taxon>
        <taxon>Lactobacillaceae</taxon>
        <taxon>Ligilactobacillus</taxon>
    </lineage>
</organism>
<proteinExistence type="predicted"/>
<dbReference type="PANTHER" id="PTHR37691">
    <property type="entry name" value="BLR3518 PROTEIN"/>
    <property type="match status" value="1"/>
</dbReference>
<dbReference type="EMBL" id="DXFP01000024">
    <property type="protein sequence ID" value="HIX01735.1"/>
    <property type="molecule type" value="Genomic_DNA"/>
</dbReference>
<dbReference type="Proteomes" id="UP000823963">
    <property type="component" value="Unassembled WGS sequence"/>
</dbReference>
<dbReference type="InterPro" id="IPR003787">
    <property type="entry name" value="Sulphur_relay_DsrE/F-like"/>
</dbReference>
<dbReference type="AlphaFoldDB" id="A0A9D2AAE2"/>
<dbReference type="Gene3D" id="3.40.1260.10">
    <property type="entry name" value="DsrEFH-like"/>
    <property type="match status" value="1"/>
</dbReference>
<protein>
    <submittedName>
        <fullName evidence="1">DsrE family protein</fullName>
    </submittedName>
</protein>
<dbReference type="PANTHER" id="PTHR37691:SF1">
    <property type="entry name" value="BLR3518 PROTEIN"/>
    <property type="match status" value="1"/>
</dbReference>
<gene>
    <name evidence="1" type="ORF">H9861_03175</name>
</gene>
<sequence length="114" mass="12943">MKLLLHIDQTERWQAVSGNLKNMTVAKQTHPDLELEIVVTGDAIQNLVNQNRDEQLYQVLKQAMAAGFKIKGCHNSMNHYHLDENQLFDFVEVVPAGLLEIGEKEAQGWGYVKP</sequence>
<reference evidence="1" key="1">
    <citation type="journal article" date="2021" name="PeerJ">
        <title>Extensive microbial diversity within the chicken gut microbiome revealed by metagenomics and culture.</title>
        <authorList>
            <person name="Gilroy R."/>
            <person name="Ravi A."/>
            <person name="Getino M."/>
            <person name="Pursley I."/>
            <person name="Horton D.L."/>
            <person name="Alikhan N.F."/>
            <person name="Baker D."/>
            <person name="Gharbi K."/>
            <person name="Hall N."/>
            <person name="Watson M."/>
            <person name="Adriaenssens E.M."/>
            <person name="Foster-Nyarko E."/>
            <person name="Jarju S."/>
            <person name="Secka A."/>
            <person name="Antonio M."/>
            <person name="Oren A."/>
            <person name="Chaudhuri R.R."/>
            <person name="La Ragione R."/>
            <person name="Hildebrand F."/>
            <person name="Pallen M.J."/>
        </authorList>
    </citation>
    <scope>NUCLEOTIDE SEQUENCE</scope>
    <source>
        <strain evidence="1">6627</strain>
    </source>
</reference>
<evidence type="ECO:0000313" key="1">
    <source>
        <dbReference type="EMBL" id="HIX01735.1"/>
    </source>
</evidence>
<accession>A0A9D2AAE2</accession>
<dbReference type="Pfam" id="PF02635">
    <property type="entry name" value="DsrE"/>
    <property type="match status" value="1"/>
</dbReference>